<feature type="non-terminal residue" evidence="2">
    <location>
        <position position="112"/>
    </location>
</feature>
<protein>
    <submittedName>
        <fullName evidence="2">Cytochrome c biogenesis protein DipZ</fullName>
    </submittedName>
</protein>
<dbReference type="Proteomes" id="UP000590218">
    <property type="component" value="Unassembled WGS sequence"/>
</dbReference>
<sequence>LLLPKLSERLTRPLVAAGTRLSEAAGADAKPRPGASILIGVATGLLWAPCAGPILGLVLTGAALQGASIGTTLLLLAYAAGAATSLALALLVGGKVFGLMKKSLGAGAWLRR</sequence>
<keyword evidence="1" id="KW-0472">Membrane</keyword>
<proteinExistence type="predicted"/>
<dbReference type="AlphaFoldDB" id="A0A7Y8FVT2"/>
<reference evidence="2 3" key="1">
    <citation type="submission" date="2020-04" db="EMBL/GenBank/DDBJ databases">
        <title>Molecular characterization of pseudomonads from Agaricus bisporus reveal novel blotch 2 pathogens in Western Europe.</title>
        <authorList>
            <person name="Taparia T."/>
            <person name="Krijger M."/>
            <person name="Haynes E."/>
            <person name="Elpinstone J.G."/>
            <person name="Noble R."/>
            <person name="Van Der Wolf J."/>
        </authorList>
    </citation>
    <scope>NUCLEOTIDE SEQUENCE [LARGE SCALE GENOMIC DNA]</scope>
    <source>
        <strain evidence="2 3">K6002</strain>
    </source>
</reference>
<accession>A0A7Y8FVT2</accession>
<feature type="non-terminal residue" evidence="2">
    <location>
        <position position="1"/>
    </location>
</feature>
<keyword evidence="1" id="KW-1133">Transmembrane helix</keyword>
<name>A0A7Y8FVT2_9PSED</name>
<gene>
    <name evidence="2" type="ORF">HX795_30720</name>
</gene>
<keyword evidence="1" id="KW-0812">Transmembrane</keyword>
<organism evidence="2 3">
    <name type="scientific">Pseudomonas edaphica</name>
    <dbReference type="NCBI Taxonomy" id="2006980"/>
    <lineage>
        <taxon>Bacteria</taxon>
        <taxon>Pseudomonadati</taxon>
        <taxon>Pseudomonadota</taxon>
        <taxon>Gammaproteobacteria</taxon>
        <taxon>Pseudomonadales</taxon>
        <taxon>Pseudomonadaceae</taxon>
        <taxon>Pseudomonas</taxon>
    </lineage>
</organism>
<dbReference type="EMBL" id="JACARL010000338">
    <property type="protein sequence ID" value="NWE86497.1"/>
    <property type="molecule type" value="Genomic_DNA"/>
</dbReference>
<evidence type="ECO:0000256" key="1">
    <source>
        <dbReference type="SAM" id="Phobius"/>
    </source>
</evidence>
<evidence type="ECO:0000313" key="3">
    <source>
        <dbReference type="Proteomes" id="UP000590218"/>
    </source>
</evidence>
<feature type="transmembrane region" description="Helical" evidence="1">
    <location>
        <begin position="69"/>
        <end position="92"/>
    </location>
</feature>
<evidence type="ECO:0000313" key="2">
    <source>
        <dbReference type="EMBL" id="NWE86497.1"/>
    </source>
</evidence>
<feature type="transmembrane region" description="Helical" evidence="1">
    <location>
        <begin position="37"/>
        <end position="63"/>
    </location>
</feature>
<comment type="caution">
    <text evidence="2">The sequence shown here is derived from an EMBL/GenBank/DDBJ whole genome shotgun (WGS) entry which is preliminary data.</text>
</comment>